<dbReference type="OrthoDB" id="157935at2759"/>
<evidence type="ECO:0008006" key="3">
    <source>
        <dbReference type="Google" id="ProtNLM"/>
    </source>
</evidence>
<protein>
    <recommendedName>
        <fullName evidence="3">Lipase</fullName>
    </recommendedName>
</protein>
<dbReference type="SUPFAM" id="SSF53474">
    <property type="entry name" value="alpha/beta-Hydrolases"/>
    <property type="match status" value="1"/>
</dbReference>
<dbReference type="Proteomes" id="UP000794436">
    <property type="component" value="Unassembled WGS sequence"/>
</dbReference>
<dbReference type="AlphaFoldDB" id="A0A8K1CJ06"/>
<gene>
    <name evidence="1" type="ORF">Poli38472_002769</name>
</gene>
<dbReference type="EMBL" id="SPLM01000072">
    <property type="protein sequence ID" value="TMW63828.1"/>
    <property type="molecule type" value="Genomic_DNA"/>
</dbReference>
<comment type="caution">
    <text evidence="1">The sequence shown here is derived from an EMBL/GenBank/DDBJ whole genome shotgun (WGS) entry which is preliminary data.</text>
</comment>
<dbReference type="Gene3D" id="3.40.50.1820">
    <property type="entry name" value="alpha/beta hydrolase"/>
    <property type="match status" value="1"/>
</dbReference>
<proteinExistence type="predicted"/>
<evidence type="ECO:0000313" key="1">
    <source>
        <dbReference type="EMBL" id="TMW63828.1"/>
    </source>
</evidence>
<name>A0A8K1CJ06_PYTOL</name>
<dbReference type="PANTHER" id="PTHR37946">
    <property type="entry name" value="SLL1969 PROTEIN"/>
    <property type="match status" value="1"/>
</dbReference>
<reference evidence="1" key="1">
    <citation type="submission" date="2019-03" db="EMBL/GenBank/DDBJ databases">
        <title>Long read genome sequence of the mycoparasitic Pythium oligandrum ATCC 38472 isolated from sugarbeet rhizosphere.</title>
        <authorList>
            <person name="Gaulin E."/>
        </authorList>
    </citation>
    <scope>NUCLEOTIDE SEQUENCE</scope>
    <source>
        <strain evidence="1">ATCC 38472_TT</strain>
    </source>
</reference>
<keyword evidence="2" id="KW-1185">Reference proteome</keyword>
<evidence type="ECO:0000313" key="2">
    <source>
        <dbReference type="Proteomes" id="UP000794436"/>
    </source>
</evidence>
<organism evidence="1 2">
    <name type="scientific">Pythium oligandrum</name>
    <name type="common">Mycoparasitic fungus</name>
    <dbReference type="NCBI Taxonomy" id="41045"/>
    <lineage>
        <taxon>Eukaryota</taxon>
        <taxon>Sar</taxon>
        <taxon>Stramenopiles</taxon>
        <taxon>Oomycota</taxon>
        <taxon>Peronosporomycetes</taxon>
        <taxon>Pythiales</taxon>
        <taxon>Pythiaceae</taxon>
        <taxon>Pythium</taxon>
    </lineage>
</organism>
<sequence>MAACVTINRRGAALTQGIVVTVHGLYGGRAPLLPMEACVRACDTHELAPFRYEPRHQTLATSGQALAEFLRTRKPHTTDDSVHFITYDYGALVLREAFRHVDWNQTRSKVIMLTPPNRGIKYYRSMRHHVGFAGYGGVAADELAQWTSEDLDTRLGKLPRRCYPLVIAGSLCLNPFNQGNYPNDGIVMVEETELPGEFRHDVLAGTHYTLPFHPQMLWRAMSFLNA</sequence>
<dbReference type="InterPro" id="IPR029058">
    <property type="entry name" value="AB_hydrolase_fold"/>
</dbReference>
<accession>A0A8K1CJ06</accession>
<dbReference type="PANTHER" id="PTHR37946:SF1">
    <property type="entry name" value="SLL1969 PROTEIN"/>
    <property type="match status" value="1"/>
</dbReference>